<sequence>MKIISALFLALVCSTIVHAGAVDTILVHSNAMNKDVKVVIIKPAKYKKAAALPVVYLLHGYSGNYAGWIKEKPALAQRADELNVLFVCPDGGFGSWYFDSPVDPAFRYETFMTTELVPFIDSHYKTKADRNFRAIAGLSMGGHGAFYLAFRHLDLFGQAGSMAGGVDIRPFPKNWDLTKRLGDSLTNKENWEKNTVINIADQLQPGQLRITFDCGVDDFFFQVNRNLHQKLLEKKIAHDYAERPGGHTSAYWTNSLDYQLLFFKKGFEEKK</sequence>
<dbReference type="EMBL" id="CP119311">
    <property type="protein sequence ID" value="WEK35219.1"/>
    <property type="molecule type" value="Genomic_DNA"/>
</dbReference>
<proteinExistence type="predicted"/>
<dbReference type="GO" id="GO:0016747">
    <property type="term" value="F:acyltransferase activity, transferring groups other than amino-acyl groups"/>
    <property type="evidence" value="ECO:0007669"/>
    <property type="project" value="TreeGrafter"/>
</dbReference>
<dbReference type="InterPro" id="IPR029058">
    <property type="entry name" value="AB_hydrolase_fold"/>
</dbReference>
<gene>
    <name evidence="2" type="ORF">P0Y53_22240</name>
</gene>
<dbReference type="Pfam" id="PF00756">
    <property type="entry name" value="Esterase"/>
    <property type="match status" value="1"/>
</dbReference>
<dbReference type="SUPFAM" id="SSF53474">
    <property type="entry name" value="alpha/beta-Hydrolases"/>
    <property type="match status" value="1"/>
</dbReference>
<feature type="chain" id="PRO_5042524776" evidence="1">
    <location>
        <begin position="20"/>
        <end position="271"/>
    </location>
</feature>
<evidence type="ECO:0000313" key="3">
    <source>
        <dbReference type="Proteomes" id="UP001220610"/>
    </source>
</evidence>
<dbReference type="Proteomes" id="UP001220610">
    <property type="component" value="Chromosome"/>
</dbReference>
<protein>
    <submittedName>
        <fullName evidence="2">Alpha/beta hydrolase family protein</fullName>
    </submittedName>
</protein>
<keyword evidence="2" id="KW-0378">Hydrolase</keyword>
<reference evidence="2" key="1">
    <citation type="submission" date="2023-03" db="EMBL/GenBank/DDBJ databases">
        <title>Andean soil-derived lignocellulolytic bacterial consortium as a source of novel taxa and putative plastic-active enzymes.</title>
        <authorList>
            <person name="Diaz-Garcia L."/>
            <person name="Chuvochina M."/>
            <person name="Feuerriegel G."/>
            <person name="Bunk B."/>
            <person name="Sproer C."/>
            <person name="Streit W.R."/>
            <person name="Rodriguez L.M."/>
            <person name="Overmann J."/>
            <person name="Jimenez D.J."/>
        </authorList>
    </citation>
    <scope>NUCLEOTIDE SEQUENCE</scope>
    <source>
        <strain evidence="2">MAG 7</strain>
    </source>
</reference>
<dbReference type="PANTHER" id="PTHR48098">
    <property type="entry name" value="ENTEROCHELIN ESTERASE-RELATED"/>
    <property type="match status" value="1"/>
</dbReference>
<evidence type="ECO:0000313" key="2">
    <source>
        <dbReference type="EMBL" id="WEK35219.1"/>
    </source>
</evidence>
<dbReference type="InterPro" id="IPR050583">
    <property type="entry name" value="Mycobacterial_A85_antigen"/>
</dbReference>
<feature type="signal peptide" evidence="1">
    <location>
        <begin position="1"/>
        <end position="19"/>
    </location>
</feature>
<dbReference type="Gene3D" id="3.40.50.1820">
    <property type="entry name" value="alpha/beta hydrolase"/>
    <property type="match status" value="1"/>
</dbReference>
<dbReference type="InterPro" id="IPR000801">
    <property type="entry name" value="Esterase-like"/>
</dbReference>
<dbReference type="PANTHER" id="PTHR48098:SF1">
    <property type="entry name" value="DIACYLGLYCEROL ACYLTRANSFERASE_MYCOLYLTRANSFERASE AG85A"/>
    <property type="match status" value="1"/>
</dbReference>
<keyword evidence="1" id="KW-0732">Signal</keyword>
<dbReference type="GO" id="GO:0016787">
    <property type="term" value="F:hydrolase activity"/>
    <property type="evidence" value="ECO:0007669"/>
    <property type="project" value="UniProtKB-KW"/>
</dbReference>
<name>A0AAJ5WSD1_9BACT</name>
<organism evidence="2 3">
    <name type="scientific">Candidatus Pseudobacter hemicellulosilyticus</name>
    <dbReference type="NCBI Taxonomy" id="3121375"/>
    <lineage>
        <taxon>Bacteria</taxon>
        <taxon>Pseudomonadati</taxon>
        <taxon>Bacteroidota</taxon>
        <taxon>Chitinophagia</taxon>
        <taxon>Chitinophagales</taxon>
        <taxon>Chitinophagaceae</taxon>
        <taxon>Pseudobacter</taxon>
    </lineage>
</organism>
<accession>A0AAJ5WSD1</accession>
<evidence type="ECO:0000256" key="1">
    <source>
        <dbReference type="SAM" id="SignalP"/>
    </source>
</evidence>
<dbReference type="AlphaFoldDB" id="A0AAJ5WSD1"/>